<evidence type="ECO:0000313" key="5">
    <source>
        <dbReference type="Proteomes" id="UP000027138"/>
    </source>
</evidence>
<dbReference type="Pfam" id="PF04765">
    <property type="entry name" value="TOD1_MUCI70"/>
    <property type="match status" value="1"/>
</dbReference>
<reference evidence="4 5" key="1">
    <citation type="journal article" date="2014" name="PLoS ONE">
        <title>Global Analysis of Gene Expression Profiles in Physic Nut (Jatropha curcas L.) Seedlings Exposed to Salt Stress.</title>
        <authorList>
            <person name="Zhang L."/>
            <person name="Zhang C."/>
            <person name="Wu P."/>
            <person name="Chen Y."/>
            <person name="Li M."/>
            <person name="Jiang H."/>
            <person name="Wu G."/>
        </authorList>
    </citation>
    <scope>NUCLEOTIDE SEQUENCE [LARGE SCALE GENOMIC DNA]</scope>
    <source>
        <strain evidence="5">cv. GZQX0401</strain>
        <tissue evidence="4">Young leaves</tissue>
    </source>
</reference>
<feature type="region of interest" description="Disordered" evidence="1">
    <location>
        <begin position="294"/>
        <end position="348"/>
    </location>
</feature>
<proteinExistence type="predicted"/>
<protein>
    <recommendedName>
        <fullName evidence="3">TOD1/MUCI70 glycosyltransferase-like domain-containing protein</fullName>
    </recommendedName>
</protein>
<sequence>MAQYRQSGHHYSNGTSDHVAVGIRASPSPPQQQYKPVRVRRSGRSDKGRNTSFSIGAVIVFLCVVLVVTVLAYYYLSKDNKEINVHSVDDDEMKTDLDFLTNVTRTDNFRVLGFGQGSVGHGRDSRYWDKDDRRRDVDYNMDDVDHDSKEVQDESVEKGYVLANVKNVQEKASQYDASDSLDRRGVGLYNEDGRKELKRYEAEYEASLKNAGQSRKGNDIKNRALDDEDHGEQNEAIDTDNEYDDGIDSHDFHAEDYDDSEHDSGGHTVIGISHGEDDKEFSNVHDAETKVQNIDKGNREVSEDMLEKPMKSRTLGNVDNNSRHVRSSGSQYTTKSQSESKRKPRRRKFSGGCEMKFLNSTTQLVEPFESRKFARFSLQYVEREDKPNEEEEWEPRFAGHQTWQEREDSFLVHDQKVNCGFVKGPEGSPSTGFDLAEDDANYISRCHIAVISCIFGNSDRLRSPAGKMVTRVSKKNVCFVLFMDEVTLQTVSSEGQMPDRAGFIGLWKIVVVKNLPYTDMRRVGKIPKLLPHRLFPSARYSIWLDSKLRLQLDPLLVLEYFLWRKGHEYAISNHYDRHCVWEEVAQNKRLNKYNHTVIDEQFTFYQADGLKKFNASDPNKLLPSNVPEGSLIVRAHTPMSNLFSCLWFNEVDRFTPRDQLSFAYTYQKLKRMNPGKPFYLNMFKDCERRAIAKLFRHRSDEKRHTLRQQAIE</sequence>
<accession>A0A067LFD0</accession>
<feature type="compositionally biased region" description="Polar residues" evidence="1">
    <location>
        <begin position="1"/>
        <end position="16"/>
    </location>
</feature>
<feature type="compositionally biased region" description="Basic and acidic residues" evidence="1">
    <location>
        <begin position="216"/>
        <end position="225"/>
    </location>
</feature>
<feature type="compositionally biased region" description="Acidic residues" evidence="1">
    <location>
        <begin position="226"/>
        <end position="246"/>
    </location>
</feature>
<organism evidence="4 5">
    <name type="scientific">Jatropha curcas</name>
    <name type="common">Barbados nut</name>
    <dbReference type="NCBI Taxonomy" id="180498"/>
    <lineage>
        <taxon>Eukaryota</taxon>
        <taxon>Viridiplantae</taxon>
        <taxon>Streptophyta</taxon>
        <taxon>Embryophyta</taxon>
        <taxon>Tracheophyta</taxon>
        <taxon>Spermatophyta</taxon>
        <taxon>Magnoliopsida</taxon>
        <taxon>eudicotyledons</taxon>
        <taxon>Gunneridae</taxon>
        <taxon>Pentapetalae</taxon>
        <taxon>rosids</taxon>
        <taxon>fabids</taxon>
        <taxon>Malpighiales</taxon>
        <taxon>Euphorbiaceae</taxon>
        <taxon>Crotonoideae</taxon>
        <taxon>Jatropheae</taxon>
        <taxon>Jatropha</taxon>
    </lineage>
</organism>
<dbReference type="KEGG" id="jcu:105632052"/>
<feature type="compositionally biased region" description="Polar residues" evidence="1">
    <location>
        <begin position="327"/>
        <end position="337"/>
    </location>
</feature>
<feature type="domain" description="TOD1/MUCI70 glycosyltransferase-like" evidence="3">
    <location>
        <begin position="378"/>
        <end position="697"/>
    </location>
</feature>
<keyword evidence="2" id="KW-0812">Transmembrane</keyword>
<dbReference type="EMBL" id="KK914197">
    <property type="protein sequence ID" value="KDP47102.1"/>
    <property type="molecule type" value="Genomic_DNA"/>
</dbReference>
<dbReference type="Proteomes" id="UP000027138">
    <property type="component" value="Unassembled WGS sequence"/>
</dbReference>
<feature type="region of interest" description="Disordered" evidence="1">
    <location>
        <begin position="208"/>
        <end position="279"/>
    </location>
</feature>
<evidence type="ECO:0000256" key="2">
    <source>
        <dbReference type="SAM" id="Phobius"/>
    </source>
</evidence>
<keyword evidence="5" id="KW-1185">Reference proteome</keyword>
<name>A0A067LFD0_JATCU</name>
<dbReference type="OrthoDB" id="1905162at2759"/>
<evidence type="ECO:0000313" key="4">
    <source>
        <dbReference type="EMBL" id="KDP47102.1"/>
    </source>
</evidence>
<feature type="transmembrane region" description="Helical" evidence="2">
    <location>
        <begin position="53"/>
        <end position="76"/>
    </location>
</feature>
<feature type="compositionally biased region" description="Basic and acidic residues" evidence="1">
    <location>
        <begin position="296"/>
        <end position="310"/>
    </location>
</feature>
<evidence type="ECO:0000259" key="3">
    <source>
        <dbReference type="Pfam" id="PF04765"/>
    </source>
</evidence>
<dbReference type="AlphaFoldDB" id="A0A067LFD0"/>
<dbReference type="STRING" id="180498.A0A067LFD0"/>
<keyword evidence="2" id="KW-0472">Membrane</keyword>
<dbReference type="PANTHER" id="PTHR12956">
    <property type="entry name" value="ALKALINE CERAMIDASE-RELATED"/>
    <property type="match status" value="1"/>
</dbReference>
<evidence type="ECO:0000256" key="1">
    <source>
        <dbReference type="SAM" id="MobiDB-lite"/>
    </source>
</evidence>
<keyword evidence="2" id="KW-1133">Transmembrane helix</keyword>
<gene>
    <name evidence="4" type="ORF">JCGZ_03910</name>
</gene>
<dbReference type="PANTHER" id="PTHR12956:SF24">
    <property type="entry name" value="TRANSMEMBRANE PROTEIN (DUF616)"/>
    <property type="match status" value="1"/>
</dbReference>
<feature type="region of interest" description="Disordered" evidence="1">
    <location>
        <begin position="1"/>
        <end position="47"/>
    </location>
</feature>
<dbReference type="InterPro" id="IPR006852">
    <property type="entry name" value="TOD1_MUCI70"/>
</dbReference>
<dbReference type="InterPro" id="IPR048354">
    <property type="entry name" value="TOD1_MUCI70_glycTrfase_dom"/>
</dbReference>